<sequence>MTLNNTRAIFSKDGTVKFPSPLETLKSHFSAPGDSRHSAASNAFSSASETSHLTPRFQLERTKLSSEGTSAWRRQVRNTLLVEMTPPPPLSVPHDPYVRFVFRAHLANKVKHSLLFPDFIEFLPTSDEFLALRNK</sequence>
<accession>A0AAV4NMV6</accession>
<dbReference type="Proteomes" id="UP001054945">
    <property type="component" value="Unassembled WGS sequence"/>
</dbReference>
<feature type="region of interest" description="Disordered" evidence="1">
    <location>
        <begin position="29"/>
        <end position="51"/>
    </location>
</feature>
<gene>
    <name evidence="2" type="ORF">CEXT_315841</name>
</gene>
<reference evidence="2 3" key="1">
    <citation type="submission" date="2021-06" db="EMBL/GenBank/DDBJ databases">
        <title>Caerostris extrusa draft genome.</title>
        <authorList>
            <person name="Kono N."/>
            <person name="Arakawa K."/>
        </authorList>
    </citation>
    <scope>NUCLEOTIDE SEQUENCE [LARGE SCALE GENOMIC DNA]</scope>
</reference>
<evidence type="ECO:0000313" key="3">
    <source>
        <dbReference type="Proteomes" id="UP001054945"/>
    </source>
</evidence>
<name>A0AAV4NMV6_CAEEX</name>
<feature type="compositionally biased region" description="Low complexity" evidence="1">
    <location>
        <begin position="38"/>
        <end position="51"/>
    </location>
</feature>
<dbReference type="EMBL" id="BPLR01003565">
    <property type="protein sequence ID" value="GIX86124.1"/>
    <property type="molecule type" value="Genomic_DNA"/>
</dbReference>
<protein>
    <submittedName>
        <fullName evidence="2">Uncharacterized protein</fullName>
    </submittedName>
</protein>
<evidence type="ECO:0000256" key="1">
    <source>
        <dbReference type="SAM" id="MobiDB-lite"/>
    </source>
</evidence>
<dbReference type="AlphaFoldDB" id="A0AAV4NMV6"/>
<keyword evidence="3" id="KW-1185">Reference proteome</keyword>
<evidence type="ECO:0000313" key="2">
    <source>
        <dbReference type="EMBL" id="GIX86124.1"/>
    </source>
</evidence>
<organism evidence="2 3">
    <name type="scientific">Caerostris extrusa</name>
    <name type="common">Bark spider</name>
    <name type="synonym">Caerostris bankana</name>
    <dbReference type="NCBI Taxonomy" id="172846"/>
    <lineage>
        <taxon>Eukaryota</taxon>
        <taxon>Metazoa</taxon>
        <taxon>Ecdysozoa</taxon>
        <taxon>Arthropoda</taxon>
        <taxon>Chelicerata</taxon>
        <taxon>Arachnida</taxon>
        <taxon>Araneae</taxon>
        <taxon>Araneomorphae</taxon>
        <taxon>Entelegynae</taxon>
        <taxon>Araneoidea</taxon>
        <taxon>Araneidae</taxon>
        <taxon>Caerostris</taxon>
    </lineage>
</organism>
<comment type="caution">
    <text evidence="2">The sequence shown here is derived from an EMBL/GenBank/DDBJ whole genome shotgun (WGS) entry which is preliminary data.</text>
</comment>
<proteinExistence type="predicted"/>